<dbReference type="InterPro" id="IPR004298">
    <property type="entry name" value="Nicotian_synth"/>
</dbReference>
<sequence length="286" mass="32292">MASFQNLNLETQISENLLITQITQLHASISKLESLKPSKQVNSLFTQLVKLCILPSSIDIQALPQEVKNMRESLINLCGQAEGLMELEFSTFLAQIPKPLNNLTLFPYYGNYVKLANMEHRILKENGVVHPKKVAFVGSGPMPLTSIIMATHHLVSTHFDNYDIDEKANEAARRIVATVTESELEKRMKFETKDIMEVREKLGEYDCIFLAALVGMSRDAKVKILGHLRKYMKEGGVLLVRSAKGARAFLYPIVEEHDLVDFEVLTIFHPTNNVINSVVLLRKPMI</sequence>
<dbReference type="PANTHER" id="PTHR32266:SF11">
    <property type="entry name" value="NICOTIANAMINE SYNTHASE"/>
    <property type="match status" value="1"/>
</dbReference>
<dbReference type="InterPro" id="IPR029063">
    <property type="entry name" value="SAM-dependent_MTases_sf"/>
</dbReference>
<evidence type="ECO:0000256" key="1">
    <source>
        <dbReference type="ARBA" id="ARBA00007009"/>
    </source>
</evidence>
<dbReference type="GO" id="GO:0030410">
    <property type="term" value="F:nicotianamine synthase activity"/>
    <property type="evidence" value="ECO:0007669"/>
    <property type="project" value="UniProtKB-UniRule"/>
</dbReference>
<keyword evidence="2" id="KW-0949">S-adenosyl-L-methionine</keyword>
<dbReference type="Gene3D" id="3.40.50.150">
    <property type="entry name" value="Vaccinia Virus protein VP39"/>
    <property type="match status" value="1"/>
</dbReference>
<dbReference type="Proteomes" id="UP000634136">
    <property type="component" value="Unassembled WGS sequence"/>
</dbReference>
<dbReference type="GO" id="GO:0030418">
    <property type="term" value="P:nicotianamine biosynthetic process"/>
    <property type="evidence" value="ECO:0007669"/>
    <property type="project" value="UniProtKB-UniRule"/>
</dbReference>
<proteinExistence type="inferred from homology"/>
<evidence type="ECO:0000256" key="2">
    <source>
        <dbReference type="RuleBase" id="RU368095"/>
    </source>
</evidence>
<accession>A0A834THX0</accession>
<dbReference type="SUPFAM" id="SSF53335">
    <property type="entry name" value="S-adenosyl-L-methionine-dependent methyltransferases"/>
    <property type="match status" value="1"/>
</dbReference>
<dbReference type="AlphaFoldDB" id="A0A834THX0"/>
<reference evidence="3" key="1">
    <citation type="submission" date="2020-09" db="EMBL/GenBank/DDBJ databases">
        <title>Genome-Enabled Discovery of Anthraquinone Biosynthesis in Senna tora.</title>
        <authorList>
            <person name="Kang S.-H."/>
            <person name="Pandey R.P."/>
            <person name="Lee C.-M."/>
            <person name="Sim J.-S."/>
            <person name="Jeong J.-T."/>
            <person name="Choi B.-S."/>
            <person name="Jung M."/>
            <person name="Ginzburg D."/>
            <person name="Zhao K."/>
            <person name="Won S.Y."/>
            <person name="Oh T.-J."/>
            <person name="Yu Y."/>
            <person name="Kim N.-H."/>
            <person name="Lee O.R."/>
            <person name="Lee T.-H."/>
            <person name="Bashyal P."/>
            <person name="Kim T.-S."/>
            <person name="Lee W.-H."/>
            <person name="Kawkins C."/>
            <person name="Kim C.-K."/>
            <person name="Kim J.S."/>
            <person name="Ahn B.O."/>
            <person name="Rhee S.Y."/>
            <person name="Sohng J.K."/>
        </authorList>
    </citation>
    <scope>NUCLEOTIDE SEQUENCE</scope>
    <source>
        <tissue evidence="3">Leaf</tissue>
    </source>
</reference>
<dbReference type="CDD" id="cd02440">
    <property type="entry name" value="AdoMet_MTases"/>
    <property type="match status" value="1"/>
</dbReference>
<dbReference type="EC" id="2.5.1.43" evidence="2"/>
<gene>
    <name evidence="3" type="ORF">G2W53_020667</name>
</gene>
<dbReference type="EMBL" id="JAAIUW010000007">
    <property type="protein sequence ID" value="KAF7822523.1"/>
    <property type="molecule type" value="Genomic_DNA"/>
</dbReference>
<comment type="function">
    <text evidence="2">Synthesizes nicotianamine, a polyamine which serves as a sensor for the physiological iron status within the plant, and/or might be involved in the transport of iron.</text>
</comment>
<dbReference type="OrthoDB" id="1858069at2759"/>
<comment type="similarity">
    <text evidence="1 2">Belongs to the nicotianamine synthase (NAS)-like family.</text>
</comment>
<protein>
    <recommendedName>
        <fullName evidence="2">Nicotianamine synthase</fullName>
        <ecNumber evidence="2">2.5.1.43</ecNumber>
    </recommendedName>
</protein>
<keyword evidence="4" id="KW-1185">Reference proteome</keyword>
<dbReference type="PROSITE" id="PS51142">
    <property type="entry name" value="NAS"/>
    <property type="match status" value="1"/>
</dbReference>
<dbReference type="PANTHER" id="PTHR32266">
    <property type="entry name" value="NICOTIANAMINE SYNTHASE 3"/>
    <property type="match status" value="1"/>
</dbReference>
<evidence type="ECO:0000313" key="4">
    <source>
        <dbReference type="Proteomes" id="UP000634136"/>
    </source>
</evidence>
<comment type="caution">
    <text evidence="3">The sequence shown here is derived from an EMBL/GenBank/DDBJ whole genome shotgun (WGS) entry which is preliminary data.</text>
</comment>
<evidence type="ECO:0000313" key="3">
    <source>
        <dbReference type="EMBL" id="KAF7822523.1"/>
    </source>
</evidence>
<comment type="catalytic activity">
    <reaction evidence="2">
        <text>3 S-adenosyl-L-methionine = nicotianamine + 3 S-methyl-5'-thioadenosine + 3 H(+)</text>
        <dbReference type="Rhea" id="RHEA:16481"/>
        <dbReference type="ChEBI" id="CHEBI:15378"/>
        <dbReference type="ChEBI" id="CHEBI:17509"/>
        <dbReference type="ChEBI" id="CHEBI:58249"/>
        <dbReference type="ChEBI" id="CHEBI:59789"/>
        <dbReference type="EC" id="2.5.1.43"/>
    </reaction>
</comment>
<dbReference type="Pfam" id="PF03059">
    <property type="entry name" value="NAS"/>
    <property type="match status" value="1"/>
</dbReference>
<organism evidence="3 4">
    <name type="scientific">Senna tora</name>
    <dbReference type="NCBI Taxonomy" id="362788"/>
    <lineage>
        <taxon>Eukaryota</taxon>
        <taxon>Viridiplantae</taxon>
        <taxon>Streptophyta</taxon>
        <taxon>Embryophyta</taxon>
        <taxon>Tracheophyta</taxon>
        <taxon>Spermatophyta</taxon>
        <taxon>Magnoliopsida</taxon>
        <taxon>eudicotyledons</taxon>
        <taxon>Gunneridae</taxon>
        <taxon>Pentapetalae</taxon>
        <taxon>rosids</taxon>
        <taxon>fabids</taxon>
        <taxon>Fabales</taxon>
        <taxon>Fabaceae</taxon>
        <taxon>Caesalpinioideae</taxon>
        <taxon>Cassia clade</taxon>
        <taxon>Senna</taxon>
    </lineage>
</organism>
<keyword evidence="2" id="KW-0808">Transferase</keyword>
<name>A0A834THX0_9FABA</name>